<reference evidence="1" key="1">
    <citation type="submission" date="2021-02" db="EMBL/GenBank/DDBJ databases">
        <authorList>
            <person name="Dougan E. K."/>
            <person name="Rhodes N."/>
            <person name="Thang M."/>
            <person name="Chan C."/>
        </authorList>
    </citation>
    <scope>NUCLEOTIDE SEQUENCE</scope>
</reference>
<dbReference type="Gene3D" id="3.90.550.10">
    <property type="entry name" value="Spore Coat Polysaccharide Biosynthesis Protein SpsA, Chain A"/>
    <property type="match status" value="1"/>
</dbReference>
<sequence>MLGIVQLARARARAHARESQKGDDFSDDAVLLQRSGDKFSIQQAEAGKRNIALVTLADKSFQKMFAMQLTRIRCYAKRHNYQVKLLDGNEYKQCSTLFFFYFRKHCTIAKWMESQPANLVVAVLDGDNVVAAPSRPLDKWADHDADVQMYNRCLTHEIAAGNYMARNTKFARDFMFNWAGYFQKMPTGWSSCDNGAIHLAVMEAAQVEGYQTCYNMYRALNESVHHLDTYWDFVHCAKQALGPARAWKLPTGSLTVWPRFEFFAVDYYAFDKSASNEVGPVFHHGIKEDKLVTEFY</sequence>
<evidence type="ECO:0000313" key="1">
    <source>
        <dbReference type="EMBL" id="CAE8590089.1"/>
    </source>
</evidence>
<dbReference type="EMBL" id="CAJNNW010034016">
    <property type="protein sequence ID" value="CAE8721278.1"/>
    <property type="molecule type" value="Genomic_DNA"/>
</dbReference>
<comment type="caution">
    <text evidence="1">The sequence shown here is derived from an EMBL/GenBank/DDBJ whole genome shotgun (WGS) entry which is preliminary data.</text>
</comment>
<dbReference type="PANTHER" id="PTHR31562">
    <property type="entry name" value="PROTEIN CBG18972"/>
    <property type="match status" value="1"/>
</dbReference>
<dbReference type="OrthoDB" id="407658at2759"/>
<dbReference type="Proteomes" id="UP000626109">
    <property type="component" value="Unassembled WGS sequence"/>
</dbReference>
<protein>
    <recommendedName>
        <fullName evidence="4">Nucleotide-diphospho-sugar transferase domain-containing protein</fullName>
    </recommendedName>
</protein>
<proteinExistence type="predicted"/>
<evidence type="ECO:0000313" key="2">
    <source>
        <dbReference type="EMBL" id="CAE8721278.1"/>
    </source>
</evidence>
<evidence type="ECO:0000313" key="3">
    <source>
        <dbReference type="Proteomes" id="UP000654075"/>
    </source>
</evidence>
<keyword evidence="3" id="KW-1185">Reference proteome</keyword>
<dbReference type="InterPro" id="IPR029044">
    <property type="entry name" value="Nucleotide-diphossugar_trans"/>
</dbReference>
<dbReference type="Pfam" id="PF03314">
    <property type="entry name" value="DUF273"/>
    <property type="match status" value="1"/>
</dbReference>
<dbReference type="PANTHER" id="PTHR31562:SF4">
    <property type="entry name" value="DUF268 DOMAIN-CONTAINING PROTEIN-RELATED"/>
    <property type="match status" value="1"/>
</dbReference>
<dbReference type="Proteomes" id="UP000654075">
    <property type="component" value="Unassembled WGS sequence"/>
</dbReference>
<dbReference type="EMBL" id="CAJNNV010004060">
    <property type="protein sequence ID" value="CAE8590089.1"/>
    <property type="molecule type" value="Genomic_DNA"/>
</dbReference>
<organism evidence="1 3">
    <name type="scientific">Polarella glacialis</name>
    <name type="common">Dinoflagellate</name>
    <dbReference type="NCBI Taxonomy" id="89957"/>
    <lineage>
        <taxon>Eukaryota</taxon>
        <taxon>Sar</taxon>
        <taxon>Alveolata</taxon>
        <taxon>Dinophyceae</taxon>
        <taxon>Suessiales</taxon>
        <taxon>Suessiaceae</taxon>
        <taxon>Polarella</taxon>
    </lineage>
</organism>
<dbReference type="InterPro" id="IPR004988">
    <property type="entry name" value="DUF273"/>
</dbReference>
<name>A0A813DUU3_POLGL</name>
<dbReference type="AlphaFoldDB" id="A0A813DUU3"/>
<accession>A0A813DUU3</accession>
<evidence type="ECO:0008006" key="4">
    <source>
        <dbReference type="Google" id="ProtNLM"/>
    </source>
</evidence>
<gene>
    <name evidence="1" type="ORF">PGLA1383_LOCUS8815</name>
    <name evidence="2" type="ORF">PGLA2088_LOCUS41841</name>
</gene>